<protein>
    <submittedName>
        <fullName evidence="3">Glycosyl transferase, family 9</fullName>
    </submittedName>
</protein>
<accession>A0A1Q5TUN6</accession>
<dbReference type="AlphaFoldDB" id="A0A1Q5TUN6"/>
<dbReference type="GO" id="GO:0009244">
    <property type="term" value="P:lipopolysaccharide core region biosynthetic process"/>
    <property type="evidence" value="ECO:0007669"/>
    <property type="project" value="TreeGrafter"/>
</dbReference>
<dbReference type="GO" id="GO:0008713">
    <property type="term" value="F:ADP-heptose-lipopolysaccharide heptosyltransferase activity"/>
    <property type="evidence" value="ECO:0007669"/>
    <property type="project" value="TreeGrafter"/>
</dbReference>
<dbReference type="PANTHER" id="PTHR30160">
    <property type="entry name" value="TETRAACYLDISACCHARIDE 4'-KINASE-RELATED"/>
    <property type="match status" value="1"/>
</dbReference>
<dbReference type="Gene3D" id="3.40.50.2000">
    <property type="entry name" value="Glycogen Phosphorylase B"/>
    <property type="match status" value="2"/>
</dbReference>
<evidence type="ECO:0000256" key="1">
    <source>
        <dbReference type="ARBA" id="ARBA00022676"/>
    </source>
</evidence>
<organism evidence="3 4">
    <name type="scientific">Xenorhabdus eapokensis</name>
    <dbReference type="NCBI Taxonomy" id="1873482"/>
    <lineage>
        <taxon>Bacteria</taxon>
        <taxon>Pseudomonadati</taxon>
        <taxon>Pseudomonadota</taxon>
        <taxon>Gammaproteobacteria</taxon>
        <taxon>Enterobacterales</taxon>
        <taxon>Morganellaceae</taxon>
        <taxon>Xenorhabdus</taxon>
    </lineage>
</organism>
<sequence>MKIAILRRNGFGDLICTQPLIKFLQKRYPNAEISLFIDSGNAELAYYLCPEINICIIPKGNKYLAIIKTALAFRRKKFDIAISAKPTPMKLNNLFLWLLGAKKRYAVVTDKHWHAKLINYPVNQEQVNGYHQALKVLRTFSPNENELSPELFPCINFKNTFRSIERYSPMILFSVSNNRKYSLINNEHLTLIANKILESYPDTKFFISSYKSDIPLAEDLKSRIGKNSEVVVSDSLSSFLSLLNSMTLVVVGDGGICHLAAALQKKLIAFYGVTKPENWAPLAKKDKSITLYDPKNVNDIDLDKVYPAIFSLLKE</sequence>
<reference evidence="3 4" key="1">
    <citation type="submission" date="2016-09" db="EMBL/GenBank/DDBJ databases">
        <title>Xenorhabdus thuongxuanensis sp. nov. and Xenorhabdus eapokensis sp. nov., isolated from Steinernema species.</title>
        <authorList>
            <person name="Kaempfer P."/>
            <person name="Tobias N.J."/>
            <person name="Phan Ke L."/>
            <person name="Bode H.B."/>
            <person name="Glaeser S.P."/>
        </authorList>
    </citation>
    <scope>NUCLEOTIDE SEQUENCE [LARGE SCALE GENOMIC DNA]</scope>
    <source>
        <strain evidence="3 4">DL20</strain>
    </source>
</reference>
<dbReference type="OrthoDB" id="9797795at2"/>
<keyword evidence="1" id="KW-0328">Glycosyltransferase</keyword>
<dbReference type="Proteomes" id="UP000186268">
    <property type="component" value="Unassembled WGS sequence"/>
</dbReference>
<keyword evidence="2 3" id="KW-0808">Transferase</keyword>
<dbReference type="RefSeq" id="WP_074023107.1">
    <property type="nucleotide sequence ID" value="NZ_CAWNAG010000180.1"/>
</dbReference>
<name>A0A1Q5TUN6_9GAMM</name>
<proteinExistence type="predicted"/>
<dbReference type="EMBL" id="MKGQ01000007">
    <property type="protein sequence ID" value="OKP03890.1"/>
    <property type="molecule type" value="Genomic_DNA"/>
</dbReference>
<evidence type="ECO:0000313" key="3">
    <source>
        <dbReference type="EMBL" id="OKP03890.1"/>
    </source>
</evidence>
<dbReference type="SUPFAM" id="SSF53756">
    <property type="entry name" value="UDP-Glycosyltransferase/glycogen phosphorylase"/>
    <property type="match status" value="1"/>
</dbReference>
<keyword evidence="4" id="KW-1185">Reference proteome</keyword>
<evidence type="ECO:0000256" key="2">
    <source>
        <dbReference type="ARBA" id="ARBA00022679"/>
    </source>
</evidence>
<dbReference type="PANTHER" id="PTHR30160:SF7">
    <property type="entry name" value="ADP-HEPTOSE--LPS HEPTOSYLTRANSFERASE 2"/>
    <property type="match status" value="1"/>
</dbReference>
<dbReference type="InterPro" id="IPR002201">
    <property type="entry name" value="Glyco_trans_9"/>
</dbReference>
<dbReference type="InterPro" id="IPR051199">
    <property type="entry name" value="LPS_LOS_Heptosyltrfase"/>
</dbReference>
<dbReference type="GO" id="GO:0005829">
    <property type="term" value="C:cytosol"/>
    <property type="evidence" value="ECO:0007669"/>
    <property type="project" value="TreeGrafter"/>
</dbReference>
<dbReference type="STRING" id="1873482.Xedl_01399"/>
<gene>
    <name evidence="3" type="ORF">Xedl_01399</name>
</gene>
<comment type="caution">
    <text evidence="3">The sequence shown here is derived from an EMBL/GenBank/DDBJ whole genome shotgun (WGS) entry which is preliminary data.</text>
</comment>
<dbReference type="Pfam" id="PF01075">
    <property type="entry name" value="Glyco_transf_9"/>
    <property type="match status" value="1"/>
</dbReference>
<evidence type="ECO:0000313" key="4">
    <source>
        <dbReference type="Proteomes" id="UP000186268"/>
    </source>
</evidence>